<sequence>MRQRPAARLLVLDQQDRVLLFRFFHSSGALAGRSYWSTPGGSLKDGEDFVQAAKRELHEETGLNAPFLSSEIGQRTFVLTLADGETVLADERFFALRAPETTLSSSGWTPNEKNVLKGHHWWSRRELEQTTEIIFPERLLDLLTTALSGHPPDFKKVSARQRDARVGSADTPLEFLEPEGCEYACTRPAAH</sequence>
<dbReference type="EMBL" id="LUTU01000014">
    <property type="protein sequence ID" value="OAJ66722.1"/>
    <property type="molecule type" value="Genomic_DNA"/>
</dbReference>
<dbReference type="AlphaFoldDB" id="A0A1B6VHM6"/>
<evidence type="ECO:0000313" key="7">
    <source>
        <dbReference type="Proteomes" id="UP000077786"/>
    </source>
</evidence>
<dbReference type="OrthoDB" id="9761969at2"/>
<dbReference type="PANTHER" id="PTHR43046:SF12">
    <property type="entry name" value="GDP-MANNOSE MANNOSYL HYDROLASE"/>
    <property type="match status" value="1"/>
</dbReference>
<dbReference type="CDD" id="cd04685">
    <property type="entry name" value="NUDIX_Hydrolase"/>
    <property type="match status" value="1"/>
</dbReference>
<organism evidence="6 7">
    <name type="scientific">Gluconobacter cerinus</name>
    <dbReference type="NCBI Taxonomy" id="38307"/>
    <lineage>
        <taxon>Bacteria</taxon>
        <taxon>Pseudomonadati</taxon>
        <taxon>Pseudomonadota</taxon>
        <taxon>Alphaproteobacteria</taxon>
        <taxon>Acetobacterales</taxon>
        <taxon>Acetobacteraceae</taxon>
        <taxon>Gluconobacter</taxon>
    </lineage>
</organism>
<name>A0A1B6VHM6_9PROT</name>
<dbReference type="InterPro" id="IPR020084">
    <property type="entry name" value="NUDIX_hydrolase_CS"/>
</dbReference>
<comment type="similarity">
    <text evidence="4">Belongs to the Nudix hydrolase family.</text>
</comment>
<dbReference type="InterPro" id="IPR000086">
    <property type="entry name" value="NUDIX_hydrolase_dom"/>
</dbReference>
<dbReference type="InterPro" id="IPR015797">
    <property type="entry name" value="NUDIX_hydrolase-like_dom_sf"/>
</dbReference>
<dbReference type="SUPFAM" id="SSF55811">
    <property type="entry name" value="Nudix"/>
    <property type="match status" value="1"/>
</dbReference>
<dbReference type="Gene3D" id="3.90.79.10">
    <property type="entry name" value="Nucleoside Triphosphate Pyrophosphohydrolase"/>
    <property type="match status" value="1"/>
</dbReference>
<dbReference type="GO" id="GO:0016787">
    <property type="term" value="F:hydrolase activity"/>
    <property type="evidence" value="ECO:0007669"/>
    <property type="project" value="UniProtKB-KW"/>
</dbReference>
<evidence type="ECO:0000256" key="4">
    <source>
        <dbReference type="RuleBase" id="RU003476"/>
    </source>
</evidence>
<proteinExistence type="inferred from homology"/>
<dbReference type="PROSITE" id="PS51462">
    <property type="entry name" value="NUDIX"/>
    <property type="match status" value="1"/>
</dbReference>
<evidence type="ECO:0000313" key="6">
    <source>
        <dbReference type="EMBL" id="OAJ66722.1"/>
    </source>
</evidence>
<evidence type="ECO:0000256" key="3">
    <source>
        <dbReference type="ARBA" id="ARBA00022842"/>
    </source>
</evidence>
<keyword evidence="3" id="KW-0460">Magnesium</keyword>
<feature type="domain" description="Nudix hydrolase" evidence="5">
    <location>
        <begin position="1"/>
        <end position="146"/>
    </location>
</feature>
<dbReference type="RefSeq" id="WP_080951433.1">
    <property type="nucleotide sequence ID" value="NZ_LUTU01000014.1"/>
</dbReference>
<evidence type="ECO:0000256" key="2">
    <source>
        <dbReference type="ARBA" id="ARBA00022801"/>
    </source>
</evidence>
<dbReference type="PRINTS" id="PR00502">
    <property type="entry name" value="NUDIXFAMILY"/>
</dbReference>
<protein>
    <submittedName>
        <fullName evidence="6">RNA pyrophosphohydrolase</fullName>
    </submittedName>
</protein>
<dbReference type="PROSITE" id="PS00893">
    <property type="entry name" value="NUDIX_BOX"/>
    <property type="match status" value="1"/>
</dbReference>
<reference evidence="6 7" key="1">
    <citation type="submission" date="2016-03" db="EMBL/GenBank/DDBJ databases">
        <title>Draft genome sequence of Gluconobacter cerinus strain CECT 9110.</title>
        <authorList>
            <person name="Sainz F."/>
            <person name="Mas A."/>
            <person name="Torija M.J."/>
        </authorList>
    </citation>
    <scope>NUCLEOTIDE SEQUENCE [LARGE SCALE GENOMIC DNA]</scope>
    <source>
        <strain evidence="6 7">CECT 9110</strain>
    </source>
</reference>
<accession>A0A1B6VHM6</accession>
<dbReference type="InterPro" id="IPR020476">
    <property type="entry name" value="Nudix_hydrolase"/>
</dbReference>
<dbReference type="PANTHER" id="PTHR43046">
    <property type="entry name" value="GDP-MANNOSE MANNOSYL HYDROLASE"/>
    <property type="match status" value="1"/>
</dbReference>
<gene>
    <name evidence="6" type="ORF">A0123_02856</name>
</gene>
<comment type="caution">
    <text evidence="6">The sequence shown here is derived from an EMBL/GenBank/DDBJ whole genome shotgun (WGS) entry which is preliminary data.</text>
</comment>
<dbReference type="Proteomes" id="UP000077786">
    <property type="component" value="Unassembled WGS sequence"/>
</dbReference>
<comment type="cofactor">
    <cofactor evidence="1">
        <name>Mg(2+)</name>
        <dbReference type="ChEBI" id="CHEBI:18420"/>
    </cofactor>
</comment>
<dbReference type="Pfam" id="PF00293">
    <property type="entry name" value="NUDIX"/>
    <property type="match status" value="1"/>
</dbReference>
<evidence type="ECO:0000256" key="1">
    <source>
        <dbReference type="ARBA" id="ARBA00001946"/>
    </source>
</evidence>
<keyword evidence="2 4" id="KW-0378">Hydrolase</keyword>
<evidence type="ECO:0000259" key="5">
    <source>
        <dbReference type="PROSITE" id="PS51462"/>
    </source>
</evidence>